<dbReference type="EMBL" id="QZAF01000169">
    <property type="protein sequence ID" value="THV71042.1"/>
    <property type="molecule type" value="Genomic_DNA"/>
</dbReference>
<dbReference type="Proteomes" id="UP000304951">
    <property type="component" value="Unassembled WGS sequence"/>
</dbReference>
<dbReference type="SUPFAM" id="SSF103473">
    <property type="entry name" value="MFS general substrate transporter"/>
    <property type="match status" value="1"/>
</dbReference>
<evidence type="ECO:0000313" key="6">
    <source>
        <dbReference type="Proteomes" id="UP000304951"/>
    </source>
</evidence>
<feature type="transmembrane region" description="Helical" evidence="3">
    <location>
        <begin position="272"/>
        <end position="294"/>
    </location>
</feature>
<dbReference type="PROSITE" id="PS50850">
    <property type="entry name" value="MFS"/>
    <property type="match status" value="1"/>
</dbReference>
<keyword evidence="3" id="KW-1133">Transmembrane helix</keyword>
<feature type="transmembrane region" description="Helical" evidence="3">
    <location>
        <begin position="337"/>
        <end position="356"/>
    </location>
</feature>
<protein>
    <submittedName>
        <fullName evidence="5">Putative MFS monocarboxylate transporter</fullName>
    </submittedName>
</protein>
<name>A0A4S8SJV0_AURPU</name>
<dbReference type="InterPro" id="IPR050327">
    <property type="entry name" value="Proton-linked_MCT"/>
</dbReference>
<dbReference type="Pfam" id="PF07690">
    <property type="entry name" value="MFS_1"/>
    <property type="match status" value="1"/>
</dbReference>
<comment type="similarity">
    <text evidence="2">Belongs to the major facilitator superfamily. Monocarboxylate porter (TC 2.A.1.13) family.</text>
</comment>
<evidence type="ECO:0000313" key="5">
    <source>
        <dbReference type="EMBL" id="THV71042.1"/>
    </source>
</evidence>
<evidence type="ECO:0000259" key="4">
    <source>
        <dbReference type="PROSITE" id="PS50850"/>
    </source>
</evidence>
<keyword evidence="3" id="KW-0472">Membrane</keyword>
<dbReference type="GO" id="GO:0016020">
    <property type="term" value="C:membrane"/>
    <property type="evidence" value="ECO:0007669"/>
    <property type="project" value="UniProtKB-SubCell"/>
</dbReference>
<proteinExistence type="inferred from homology"/>
<gene>
    <name evidence="5" type="ORF">D6D28_04729</name>
</gene>
<feature type="domain" description="Major facilitator superfamily (MFS) profile" evidence="4">
    <location>
        <begin position="69"/>
        <end position="452"/>
    </location>
</feature>
<evidence type="ECO:0000256" key="3">
    <source>
        <dbReference type="SAM" id="Phobius"/>
    </source>
</evidence>
<dbReference type="AlphaFoldDB" id="A0A4S8SJV0"/>
<feature type="transmembrane region" description="Helical" evidence="3">
    <location>
        <begin position="362"/>
        <end position="385"/>
    </location>
</feature>
<feature type="transmembrane region" description="Helical" evidence="3">
    <location>
        <begin position="195"/>
        <end position="220"/>
    </location>
</feature>
<organism evidence="5 6">
    <name type="scientific">Aureobasidium pullulans</name>
    <name type="common">Black yeast</name>
    <name type="synonym">Pullularia pullulans</name>
    <dbReference type="NCBI Taxonomy" id="5580"/>
    <lineage>
        <taxon>Eukaryota</taxon>
        <taxon>Fungi</taxon>
        <taxon>Dikarya</taxon>
        <taxon>Ascomycota</taxon>
        <taxon>Pezizomycotina</taxon>
        <taxon>Dothideomycetes</taxon>
        <taxon>Dothideomycetidae</taxon>
        <taxon>Dothideales</taxon>
        <taxon>Saccotheciaceae</taxon>
        <taxon>Aureobasidium</taxon>
    </lineage>
</organism>
<dbReference type="InterPro" id="IPR020846">
    <property type="entry name" value="MFS_dom"/>
</dbReference>
<keyword evidence="3" id="KW-0812">Transmembrane</keyword>
<feature type="transmembrane region" description="Helical" evidence="3">
    <location>
        <begin position="232"/>
        <end position="252"/>
    </location>
</feature>
<sequence length="461" mass="49980">MAVGKMAETLQAPLATDTAPSSSAQEKCDHSLDVSKIHDPEAATLEKSVSTELLQPEPPFPEGGLQAWLVVFGAWAGLFAGLGITNTIAVFQSYISTHQLADYSESSIGWIFSLYTFLAFFCGIYIGPIFDKYGPRWLIAAGVICVVAAQMLFSICTEYWHFILVFGVLNGTGCSLLFTPCLASVGHFFRERRGFATGIASAGGSIGGVVAPLMLSSLFSNPSLGWDWGIRIYGFLCLGLLSLALIFVRSRLPPKENASIHPDPKIFKQKPFLYTTIAVFLMEFALFIPIGYISSYARAQGFSESFSFYILTIMNAGSFFGRVLPGWYADRIGAFNTNTIAVFLSIIACFVIWLPFGHTEPGIIVFAIVIGIAGGTNISITPVCISRFCPTESYGRYYATCFSVVSIACLIGIPIGGSIISACDGDYWALIVFTGILYVLSFVMFLVAKSASVGWRLLAVY</sequence>
<dbReference type="GO" id="GO:0022857">
    <property type="term" value="F:transmembrane transporter activity"/>
    <property type="evidence" value="ECO:0007669"/>
    <property type="project" value="InterPro"/>
</dbReference>
<dbReference type="PANTHER" id="PTHR11360">
    <property type="entry name" value="MONOCARBOXYLATE TRANSPORTER"/>
    <property type="match status" value="1"/>
</dbReference>
<dbReference type="Gene3D" id="1.20.1250.20">
    <property type="entry name" value="MFS general substrate transporter like domains"/>
    <property type="match status" value="2"/>
</dbReference>
<dbReference type="InterPro" id="IPR011701">
    <property type="entry name" value="MFS"/>
</dbReference>
<evidence type="ECO:0000256" key="1">
    <source>
        <dbReference type="ARBA" id="ARBA00004141"/>
    </source>
</evidence>
<feature type="transmembrane region" description="Helical" evidence="3">
    <location>
        <begin position="397"/>
        <end position="421"/>
    </location>
</feature>
<accession>A0A4S8SJV0</accession>
<feature type="transmembrane region" description="Helical" evidence="3">
    <location>
        <begin position="137"/>
        <end position="153"/>
    </location>
</feature>
<feature type="transmembrane region" description="Helical" evidence="3">
    <location>
        <begin position="67"/>
        <end position="95"/>
    </location>
</feature>
<dbReference type="PANTHER" id="PTHR11360:SF177">
    <property type="entry name" value="RIBOFLAVIN TRANSPORTER MCH5"/>
    <property type="match status" value="1"/>
</dbReference>
<comment type="subcellular location">
    <subcellularLocation>
        <location evidence="1">Membrane</location>
        <topology evidence="1">Multi-pass membrane protein</topology>
    </subcellularLocation>
</comment>
<feature type="transmembrane region" description="Helical" evidence="3">
    <location>
        <begin position="159"/>
        <end position="183"/>
    </location>
</feature>
<feature type="transmembrane region" description="Helical" evidence="3">
    <location>
        <begin position="107"/>
        <end position="130"/>
    </location>
</feature>
<feature type="transmembrane region" description="Helical" evidence="3">
    <location>
        <begin position="427"/>
        <end position="448"/>
    </location>
</feature>
<feature type="transmembrane region" description="Helical" evidence="3">
    <location>
        <begin position="306"/>
        <end position="325"/>
    </location>
</feature>
<reference evidence="5 6" key="1">
    <citation type="submission" date="2018-10" db="EMBL/GenBank/DDBJ databases">
        <title>Fifty Aureobasidium pullulans genomes reveal a recombining polyextremotolerant generalist.</title>
        <authorList>
            <person name="Gostincar C."/>
            <person name="Turk M."/>
            <person name="Zajc J."/>
            <person name="Gunde-Cimerman N."/>
        </authorList>
    </citation>
    <scope>NUCLEOTIDE SEQUENCE [LARGE SCALE GENOMIC DNA]</scope>
    <source>
        <strain evidence="5 6">EXF-11900</strain>
    </source>
</reference>
<evidence type="ECO:0000256" key="2">
    <source>
        <dbReference type="ARBA" id="ARBA00006727"/>
    </source>
</evidence>
<dbReference type="InterPro" id="IPR036259">
    <property type="entry name" value="MFS_trans_sf"/>
</dbReference>
<comment type="caution">
    <text evidence="5">The sequence shown here is derived from an EMBL/GenBank/DDBJ whole genome shotgun (WGS) entry which is preliminary data.</text>
</comment>